<dbReference type="Pfam" id="PF04773">
    <property type="entry name" value="FecR"/>
    <property type="match status" value="1"/>
</dbReference>
<dbReference type="AlphaFoldDB" id="A0A418NIQ7"/>
<dbReference type="Gene3D" id="2.60.120.1440">
    <property type="match status" value="1"/>
</dbReference>
<feature type="domain" description="FecR protein" evidence="2">
    <location>
        <begin position="105"/>
        <end position="190"/>
    </location>
</feature>
<keyword evidence="1" id="KW-1133">Transmembrane helix</keyword>
<dbReference type="PANTHER" id="PTHR30273:SF2">
    <property type="entry name" value="PROTEIN FECR"/>
    <property type="match status" value="1"/>
</dbReference>
<reference evidence="4 5" key="1">
    <citation type="submission" date="2018-08" db="EMBL/GenBank/DDBJ databases">
        <title>Altererythrobacter sp.Ery1 and Ery12, the genome sequencing of novel strains in genus Alterythrobacter.</title>
        <authorList>
            <person name="Cheng H."/>
            <person name="Wu Y.-H."/>
            <person name="Fang C."/>
            <person name="Xu X.-W."/>
        </authorList>
    </citation>
    <scope>NUCLEOTIDE SEQUENCE [LARGE SCALE GENOMIC DNA]</scope>
    <source>
        <strain evidence="4 5">Ery1</strain>
    </source>
</reference>
<accession>A0A418NIQ7</accession>
<dbReference type="InterPro" id="IPR012373">
    <property type="entry name" value="Ferrdict_sens_TM"/>
</dbReference>
<evidence type="ECO:0000259" key="2">
    <source>
        <dbReference type="Pfam" id="PF04773"/>
    </source>
</evidence>
<feature type="domain" description="FecR N-terminal" evidence="3">
    <location>
        <begin position="6"/>
        <end position="43"/>
    </location>
</feature>
<organism evidence="4 5">
    <name type="scientific">Pelagerythrobacter aerophilus</name>
    <dbReference type="NCBI Taxonomy" id="2306995"/>
    <lineage>
        <taxon>Bacteria</taxon>
        <taxon>Pseudomonadati</taxon>
        <taxon>Pseudomonadota</taxon>
        <taxon>Alphaproteobacteria</taxon>
        <taxon>Sphingomonadales</taxon>
        <taxon>Erythrobacteraceae</taxon>
        <taxon>Pelagerythrobacter</taxon>
    </lineage>
</organism>
<dbReference type="RefSeq" id="WP_119512018.1">
    <property type="nucleotide sequence ID" value="NZ_QXFK01000014.1"/>
</dbReference>
<dbReference type="InterPro" id="IPR006860">
    <property type="entry name" value="FecR"/>
</dbReference>
<evidence type="ECO:0000259" key="3">
    <source>
        <dbReference type="Pfam" id="PF16220"/>
    </source>
</evidence>
<sequence>MTRDRKASDWFALMRGPEAETHRAAFEDWLRDPRNAAAYASYEDDWHFTRNLAHEDVPRPEEARGAARWAPLRWAAVAAAAIALICAWYLQATPRMGDLAGTETAAGTLLLADGSTVALRNGARIGTEFTATERRVHLEGGRARFTVAPDANRPFVVLAGNSRTTALGTVFEIDLRGAHPRVHLIEGAVEVRASPEAEAVRLAPGESAEVEGGTPRRIAPAANARSQHRPPATAQASTATILEADGLPLGTIIDRANAINSDPIRLADPALGRLQVTGRFQISDSAALARKLAAALALDLAGGDGGYVLSGGPATSRK</sequence>
<comment type="caution">
    <text evidence="4">The sequence shown here is derived from an EMBL/GenBank/DDBJ whole genome shotgun (WGS) entry which is preliminary data.</text>
</comment>
<name>A0A418NIQ7_9SPHN</name>
<keyword evidence="5" id="KW-1185">Reference proteome</keyword>
<keyword evidence="1" id="KW-0812">Transmembrane</keyword>
<proteinExistence type="predicted"/>
<dbReference type="EMBL" id="QXFK01000014">
    <property type="protein sequence ID" value="RIV79185.1"/>
    <property type="molecule type" value="Genomic_DNA"/>
</dbReference>
<protein>
    <submittedName>
        <fullName evidence="4">DUF4880 domain-containing protein</fullName>
    </submittedName>
</protein>
<dbReference type="GO" id="GO:0016989">
    <property type="term" value="F:sigma factor antagonist activity"/>
    <property type="evidence" value="ECO:0007669"/>
    <property type="project" value="TreeGrafter"/>
</dbReference>
<gene>
    <name evidence="4" type="ORF">D2V04_04005</name>
</gene>
<dbReference type="Proteomes" id="UP000285092">
    <property type="component" value="Unassembled WGS sequence"/>
</dbReference>
<evidence type="ECO:0000313" key="5">
    <source>
        <dbReference type="Proteomes" id="UP000285092"/>
    </source>
</evidence>
<feature type="transmembrane region" description="Helical" evidence="1">
    <location>
        <begin position="72"/>
        <end position="90"/>
    </location>
</feature>
<dbReference type="PANTHER" id="PTHR30273">
    <property type="entry name" value="PERIPLASMIC SIGNAL SENSOR AND SIGMA FACTOR ACTIVATOR FECR-RELATED"/>
    <property type="match status" value="1"/>
</dbReference>
<evidence type="ECO:0000256" key="1">
    <source>
        <dbReference type="SAM" id="Phobius"/>
    </source>
</evidence>
<dbReference type="OrthoDB" id="7429207at2"/>
<keyword evidence="1" id="KW-0472">Membrane</keyword>
<dbReference type="PIRSF" id="PIRSF018266">
    <property type="entry name" value="FecR"/>
    <property type="match status" value="1"/>
</dbReference>
<evidence type="ECO:0000313" key="4">
    <source>
        <dbReference type="EMBL" id="RIV79185.1"/>
    </source>
</evidence>
<dbReference type="InterPro" id="IPR032623">
    <property type="entry name" value="FecR_N"/>
</dbReference>
<dbReference type="Pfam" id="PF16220">
    <property type="entry name" value="DUF4880"/>
    <property type="match status" value="1"/>
</dbReference>